<dbReference type="PANTHER" id="PTHR10605:SF56">
    <property type="entry name" value="BIFUNCTIONAL HEPARAN SULFATE N-DEACETYLASE_N-SULFOTRANSFERASE"/>
    <property type="match status" value="1"/>
</dbReference>
<evidence type="ECO:0000256" key="1">
    <source>
        <dbReference type="ARBA" id="ARBA00022679"/>
    </source>
</evidence>
<evidence type="ECO:0000313" key="5">
    <source>
        <dbReference type="Proteomes" id="UP000217141"/>
    </source>
</evidence>
<keyword evidence="2" id="KW-0325">Glycoprotein</keyword>
<evidence type="ECO:0000313" key="4">
    <source>
        <dbReference type="EMBL" id="ASY44145.1"/>
    </source>
</evidence>
<keyword evidence="1 4" id="KW-0808">Transferase</keyword>
<evidence type="ECO:0000256" key="2">
    <source>
        <dbReference type="ARBA" id="ARBA00023180"/>
    </source>
</evidence>
<dbReference type="AlphaFoldDB" id="A0A249MSI3"/>
<dbReference type="EMBL" id="CP022745">
    <property type="protein sequence ID" value="ASY44145.1"/>
    <property type="molecule type" value="Genomic_DNA"/>
</dbReference>
<name>A0A249MSI3_SPHXE</name>
<proteinExistence type="predicted"/>
<dbReference type="Proteomes" id="UP000217141">
    <property type="component" value="Chromosome I"/>
</dbReference>
<dbReference type="Gene3D" id="3.40.50.300">
    <property type="entry name" value="P-loop containing nucleotide triphosphate hydrolases"/>
    <property type="match status" value="1"/>
</dbReference>
<dbReference type="RefSeq" id="WP_017181768.1">
    <property type="nucleotide sequence ID" value="NZ_CP022745.1"/>
</dbReference>
<dbReference type="Pfam" id="PF00685">
    <property type="entry name" value="Sulfotransfer_1"/>
    <property type="match status" value="1"/>
</dbReference>
<organism evidence="4 5">
    <name type="scientific">Sphingobium xenophagum</name>
    <dbReference type="NCBI Taxonomy" id="121428"/>
    <lineage>
        <taxon>Bacteria</taxon>
        <taxon>Pseudomonadati</taxon>
        <taxon>Pseudomonadota</taxon>
        <taxon>Alphaproteobacteria</taxon>
        <taxon>Sphingomonadales</taxon>
        <taxon>Sphingomonadaceae</taxon>
        <taxon>Sphingobium</taxon>
    </lineage>
</organism>
<dbReference type="InterPro" id="IPR037359">
    <property type="entry name" value="NST/OST"/>
</dbReference>
<dbReference type="SUPFAM" id="SSF52540">
    <property type="entry name" value="P-loop containing nucleoside triphosphate hydrolases"/>
    <property type="match status" value="1"/>
</dbReference>
<feature type="domain" description="Sulfotransferase" evidence="3">
    <location>
        <begin position="9"/>
        <end position="222"/>
    </location>
</feature>
<dbReference type="PANTHER" id="PTHR10605">
    <property type="entry name" value="HEPARAN SULFATE SULFOTRANSFERASE"/>
    <property type="match status" value="1"/>
</dbReference>
<accession>A0A249MSI3</accession>
<evidence type="ECO:0000259" key="3">
    <source>
        <dbReference type="Pfam" id="PF00685"/>
    </source>
</evidence>
<sequence length="306" mass="34557">MAALMTVPNLIVAGSQKSGTTSLCAALEQHPDCYLSNPKEPNFFSRAVNEQRLASFSRCFRGVPDDAPVVVDGTTTYMADPAIAERIYRMLGPDTKFIFALRSPRKRAYSGFLHMLKRGHERRTAQEAFLSLPDDPVSAVQAERANVEVAAAARQVVAGPYVRQYDDVLWNFRYLTNSLFADQIEPFERLFGQDNILILLFEDMVADFMSERARIAAFLDIPEQGLPQTLPRENQTRMPDTGTLWGRIDEQLRRIKRGNFVFVRKAEGQAPSRAPSDVDSKLTRLTDSEVAVWEQRLGRDLRAIGW</sequence>
<protein>
    <submittedName>
        <fullName evidence="4">Sulfotransferase</fullName>
    </submittedName>
</protein>
<dbReference type="KEGG" id="shyd:CJD35_06580"/>
<gene>
    <name evidence="4" type="ORF">CJD35_06580</name>
</gene>
<dbReference type="InterPro" id="IPR000863">
    <property type="entry name" value="Sulfotransferase_dom"/>
</dbReference>
<reference evidence="4 5" key="1">
    <citation type="submission" date="2017-08" db="EMBL/GenBank/DDBJ databases">
        <title>Whole Genome Sequence of Sphingobium hydrophobicum C1: Insights into Adaption to the Electronic-waste Contaminated Sediment.</title>
        <authorList>
            <person name="Song D."/>
            <person name="Chen X."/>
            <person name="Xu M."/>
        </authorList>
    </citation>
    <scope>NUCLEOTIDE SEQUENCE [LARGE SCALE GENOMIC DNA]</scope>
    <source>
        <strain evidence="4 5">C1</strain>
    </source>
</reference>
<dbReference type="GO" id="GO:0008146">
    <property type="term" value="F:sulfotransferase activity"/>
    <property type="evidence" value="ECO:0007669"/>
    <property type="project" value="InterPro"/>
</dbReference>
<dbReference type="InterPro" id="IPR027417">
    <property type="entry name" value="P-loop_NTPase"/>
</dbReference>